<dbReference type="Gene3D" id="3.50.50.60">
    <property type="entry name" value="FAD/NAD(P)-binding domain"/>
    <property type="match status" value="1"/>
</dbReference>
<evidence type="ECO:0000313" key="8">
    <source>
        <dbReference type="Proteomes" id="UP001302349"/>
    </source>
</evidence>
<keyword evidence="1" id="KW-0004">4Fe-4S</keyword>
<protein>
    <submittedName>
        <fullName evidence="7">FAD-dependent oxidoreductase</fullName>
    </submittedName>
</protein>
<dbReference type="InterPro" id="IPR036188">
    <property type="entry name" value="FAD/NAD-bd_sf"/>
</dbReference>
<keyword evidence="8" id="KW-1185">Reference proteome</keyword>
<evidence type="ECO:0000256" key="3">
    <source>
        <dbReference type="ARBA" id="ARBA00023002"/>
    </source>
</evidence>
<evidence type="ECO:0000256" key="5">
    <source>
        <dbReference type="ARBA" id="ARBA00023014"/>
    </source>
</evidence>
<dbReference type="InterPro" id="IPR039650">
    <property type="entry name" value="HdrA-like"/>
</dbReference>
<name>A0ABZ0J0F1_9BACT</name>
<reference evidence="7 8" key="1">
    <citation type="journal article" date="2023" name="Microbiol. Resour. Announc.">
        <title>Complete Genome Sequence of Imperialibacter roseus strain P4T.</title>
        <authorList>
            <person name="Tizabi D.R."/>
            <person name="Bachvaroff T."/>
            <person name="Hill R.T."/>
        </authorList>
    </citation>
    <scope>NUCLEOTIDE SEQUENCE [LARGE SCALE GENOMIC DNA]</scope>
    <source>
        <strain evidence="7 8">P4T</strain>
    </source>
</reference>
<dbReference type="EMBL" id="CP136051">
    <property type="protein sequence ID" value="WOK09655.1"/>
    <property type="molecule type" value="Genomic_DNA"/>
</dbReference>
<dbReference type="SUPFAM" id="SSF51905">
    <property type="entry name" value="FAD/NAD(P)-binding domain"/>
    <property type="match status" value="1"/>
</dbReference>
<keyword evidence="5" id="KW-0411">Iron-sulfur</keyword>
<evidence type="ECO:0000256" key="6">
    <source>
        <dbReference type="SAM" id="SignalP"/>
    </source>
</evidence>
<evidence type="ECO:0000256" key="1">
    <source>
        <dbReference type="ARBA" id="ARBA00022485"/>
    </source>
</evidence>
<accession>A0ABZ0J0F1</accession>
<keyword evidence="4" id="KW-0408">Iron</keyword>
<keyword evidence="2" id="KW-0479">Metal-binding</keyword>
<keyword evidence="3" id="KW-0560">Oxidoreductase</keyword>
<gene>
    <name evidence="7" type="ORF">RT717_13510</name>
</gene>
<evidence type="ECO:0000256" key="2">
    <source>
        <dbReference type="ARBA" id="ARBA00022723"/>
    </source>
</evidence>
<proteinExistence type="predicted"/>
<dbReference type="PANTHER" id="PTHR43498">
    <property type="entry name" value="FERREDOXIN:COB-COM HETERODISULFIDE REDUCTASE SUBUNIT A"/>
    <property type="match status" value="1"/>
</dbReference>
<feature type="chain" id="PRO_5045191092" evidence="6">
    <location>
        <begin position="22"/>
        <end position="555"/>
    </location>
</feature>
<dbReference type="PANTHER" id="PTHR43498:SF1">
    <property type="entry name" value="COB--COM HETERODISULFIDE REDUCTASE IRON-SULFUR SUBUNIT A"/>
    <property type="match status" value="1"/>
</dbReference>
<sequence length="555" mass="62013">MKLKMVSCVLALFFLATSFHQPPPQGEKSPSYDLVIYGGTSAGVAAAVQAARLGKKAVIVEPGNRLGGAMSGGLGWSDIGNEETIGGMSLEFFQRVYEYYKDESAWKAQSRSSYRLNGNHAISEGGPMWTFEPEVAQKILLEMIASAPQKIEVVYNERIDLKKGVQKKNGEIKALRTESGKVFTGKFFIDASYEGDLLALAGVSYHVGRESRDTYNEPLAGVLGPTIKVRQPKQFFGPEISPYDDNGQLLPTIQDVPMGEQGQGDNKIQAFNFRTCLTTFEPNKIPIERPESYDSMQYELLYRYIELKKLTKISQVLTISAIPNLKTDINDGGHGSPFSTDYNGMNWDYPEGDYVTRERIWKEHYDFTIGLFYFLGHDPRLPQTMRDEMLSYGLPKDEFVDSGNWTPQMYIRETRRMIGEHVLTQADCQETVTKPNSIGMASYGPDSHHVQRVVYNGEVQNEGNFLEPHKSYEIPLGVILPKSNECKNLLVPVCVSSSHIAFGSIRMEPVFMIMGQAAGTLASLAIDGKVPVQKVGYEKLKMQLIKDKQKLNLGE</sequence>
<dbReference type="RefSeq" id="WP_317492267.1">
    <property type="nucleotide sequence ID" value="NZ_CP136051.1"/>
</dbReference>
<organism evidence="7 8">
    <name type="scientific">Imperialibacter roseus</name>
    <dbReference type="NCBI Taxonomy" id="1324217"/>
    <lineage>
        <taxon>Bacteria</taxon>
        <taxon>Pseudomonadati</taxon>
        <taxon>Bacteroidota</taxon>
        <taxon>Cytophagia</taxon>
        <taxon>Cytophagales</taxon>
        <taxon>Flammeovirgaceae</taxon>
        <taxon>Imperialibacter</taxon>
    </lineage>
</organism>
<evidence type="ECO:0000313" key="7">
    <source>
        <dbReference type="EMBL" id="WOK09655.1"/>
    </source>
</evidence>
<keyword evidence="6" id="KW-0732">Signal</keyword>
<dbReference type="Pfam" id="PF12831">
    <property type="entry name" value="FAD_oxidored"/>
    <property type="match status" value="1"/>
</dbReference>
<dbReference type="Proteomes" id="UP001302349">
    <property type="component" value="Chromosome"/>
</dbReference>
<evidence type="ECO:0000256" key="4">
    <source>
        <dbReference type="ARBA" id="ARBA00023004"/>
    </source>
</evidence>
<feature type="signal peptide" evidence="6">
    <location>
        <begin position="1"/>
        <end position="21"/>
    </location>
</feature>